<sequence>MNNYNELIPELRAAMNINQEDFASLLGVATVTVSRWENGHSKPKKIVQIKLKKLFDRYDIKMEVN</sequence>
<dbReference type="CDD" id="cd00093">
    <property type="entry name" value="HTH_XRE"/>
    <property type="match status" value="1"/>
</dbReference>
<dbReference type="EMBL" id="CP148067">
    <property type="protein sequence ID" value="WXL29317.1"/>
    <property type="molecule type" value="Genomic_DNA"/>
</dbReference>
<evidence type="ECO:0000259" key="1">
    <source>
        <dbReference type="PROSITE" id="PS50943"/>
    </source>
</evidence>
<organism evidence="2 3">
    <name type="scientific">Mycoplasmopsis felifaucium</name>
    <dbReference type="NCBI Taxonomy" id="35768"/>
    <lineage>
        <taxon>Bacteria</taxon>
        <taxon>Bacillati</taxon>
        <taxon>Mycoplasmatota</taxon>
        <taxon>Mycoplasmoidales</taxon>
        <taxon>Metamycoplasmataceae</taxon>
        <taxon>Mycoplasmopsis</taxon>
    </lineage>
</organism>
<dbReference type="Proteomes" id="UP001477443">
    <property type="component" value="Chromosome"/>
</dbReference>
<evidence type="ECO:0000313" key="3">
    <source>
        <dbReference type="Proteomes" id="UP001477443"/>
    </source>
</evidence>
<dbReference type="InterPro" id="IPR010982">
    <property type="entry name" value="Lambda_DNA-bd_dom_sf"/>
</dbReference>
<protein>
    <submittedName>
        <fullName evidence="2">Helix-turn-helix transcriptional regulator</fullName>
    </submittedName>
</protein>
<gene>
    <name evidence="2" type="ORF">WG617_01550</name>
</gene>
<feature type="domain" description="HTH cro/C1-type" evidence="1">
    <location>
        <begin position="8"/>
        <end position="61"/>
    </location>
</feature>
<dbReference type="SUPFAM" id="SSF47413">
    <property type="entry name" value="lambda repressor-like DNA-binding domains"/>
    <property type="match status" value="1"/>
</dbReference>
<keyword evidence="3" id="KW-1185">Reference proteome</keyword>
<dbReference type="PROSITE" id="PS50943">
    <property type="entry name" value="HTH_CROC1"/>
    <property type="match status" value="1"/>
</dbReference>
<accession>A0ABZ2RS68</accession>
<evidence type="ECO:0000313" key="2">
    <source>
        <dbReference type="EMBL" id="WXL29317.1"/>
    </source>
</evidence>
<name>A0ABZ2RS68_9BACT</name>
<dbReference type="RefSeq" id="WP_338822932.1">
    <property type="nucleotide sequence ID" value="NZ_CP148067.1"/>
</dbReference>
<dbReference type="Pfam" id="PF01381">
    <property type="entry name" value="HTH_3"/>
    <property type="match status" value="1"/>
</dbReference>
<dbReference type="Gene3D" id="1.10.260.40">
    <property type="entry name" value="lambda repressor-like DNA-binding domains"/>
    <property type="match status" value="1"/>
</dbReference>
<reference evidence="2" key="1">
    <citation type="submission" date="2024-03" db="EMBL/GenBank/DDBJ databases">
        <title>Complete genome sequence of Mycoplasma felifaucium Z921 isolated from the trachea of a cheetah.</title>
        <authorList>
            <person name="Spergser J."/>
        </authorList>
    </citation>
    <scope>NUCLEOTIDE SEQUENCE [LARGE SCALE GENOMIC DNA]</scope>
    <source>
        <strain evidence="2">Z921</strain>
    </source>
</reference>
<proteinExistence type="predicted"/>
<dbReference type="SMART" id="SM00530">
    <property type="entry name" value="HTH_XRE"/>
    <property type="match status" value="1"/>
</dbReference>
<dbReference type="InterPro" id="IPR001387">
    <property type="entry name" value="Cro/C1-type_HTH"/>
</dbReference>